<proteinExistence type="predicted"/>
<organism evidence="1 2">
    <name type="scientific">Mobilitalea sibirica</name>
    <dbReference type="NCBI Taxonomy" id="1462919"/>
    <lineage>
        <taxon>Bacteria</taxon>
        <taxon>Bacillati</taxon>
        <taxon>Bacillota</taxon>
        <taxon>Clostridia</taxon>
        <taxon>Lachnospirales</taxon>
        <taxon>Lachnospiraceae</taxon>
        <taxon>Mobilitalea</taxon>
    </lineage>
</organism>
<keyword evidence="2" id="KW-1185">Reference proteome</keyword>
<reference evidence="1" key="1">
    <citation type="submission" date="2020-12" db="EMBL/GenBank/DDBJ databases">
        <title>M. sibirica DSM 26468T genome.</title>
        <authorList>
            <person name="Thieme N."/>
            <person name="Rettenmaier R."/>
            <person name="Zverlov V."/>
            <person name="Liebl W."/>
        </authorList>
    </citation>
    <scope>NUCLEOTIDE SEQUENCE</scope>
    <source>
        <strain evidence="1">DSM 26468</strain>
    </source>
</reference>
<dbReference type="EMBL" id="JAEAGR010000006">
    <property type="protein sequence ID" value="MBH1940797.1"/>
    <property type="molecule type" value="Genomic_DNA"/>
</dbReference>
<name>A0A8J7KWR4_9FIRM</name>
<accession>A0A8J7KWR4</accession>
<evidence type="ECO:0000313" key="1">
    <source>
        <dbReference type="EMBL" id="MBH1940797.1"/>
    </source>
</evidence>
<dbReference type="Proteomes" id="UP000623269">
    <property type="component" value="Unassembled WGS sequence"/>
</dbReference>
<evidence type="ECO:0000313" key="2">
    <source>
        <dbReference type="Proteomes" id="UP000623269"/>
    </source>
</evidence>
<sequence>MPLSKFVTMVSSLAVLGTRRRFVTYFAVTCSLTSAKAIPTFGFSMEGTIHRKRNQLYLSTYTLIPLLLTSFD</sequence>
<gene>
    <name evidence="1" type="ORF">I5677_07845</name>
</gene>
<dbReference type="RefSeq" id="WP_197661018.1">
    <property type="nucleotide sequence ID" value="NZ_JAEAGR010000006.1"/>
</dbReference>
<comment type="caution">
    <text evidence="1">The sequence shown here is derived from an EMBL/GenBank/DDBJ whole genome shotgun (WGS) entry which is preliminary data.</text>
</comment>
<dbReference type="AlphaFoldDB" id="A0A8J7KWR4"/>
<protein>
    <submittedName>
        <fullName evidence="1">Uncharacterized protein</fullName>
    </submittedName>
</protein>